<evidence type="ECO:0000313" key="4">
    <source>
        <dbReference type="Proteomes" id="UP000001549"/>
    </source>
</evidence>
<dbReference type="PANTHER" id="PTHR22602:SF0">
    <property type="entry name" value="TRANSFERASE CAF17, MITOCHONDRIAL-RELATED"/>
    <property type="match status" value="1"/>
</dbReference>
<sequence>MTADSIAPPATGTRPPEPGSPGSPDDGSRYRSPLLAVAGAVPAAGADLGVADHYGDPLREQRVGEHGAVVVDRSHRGVLRITGVDRLSWLHSITSQHLAALPAMRGSEALVLSPHGHVEHHLMIADDGTATWLDVEPGTSTALLAYLESMRFLLRVEPVDVHADHAVLSVLGPAAVDVVASAFAPLDPPLHRPARRDVTVGYDGDLLARGPYPLARALVRPAAASPAITGTPVAGTPVAGTPVAGTPVAGTPVAGTPATDGPVAGGGAGGQEDPDGYDILVRAMSDGLDLLVPRRALRGTVERLVAAGASLAGVGAFEAARVADRRPRLGAETDHRTIPHEVGWLTTAVHLDKGCYRGQETVARVHNLGRPPRRMVLLHLDGTTVARGAPVSGGGRTVGFVGTSVVHAELGPIALAIVKRTVPDDTALVVIDPETGEVAASVEPASGPDQPTRPAGRLVG</sequence>
<reference evidence="3 4" key="1">
    <citation type="submission" date="2011-05" db="EMBL/GenBank/DDBJ databases">
        <title>Complete sequence of chromosome of Frankia symbiont of Datisca glomerata.</title>
        <authorList>
            <consortium name="US DOE Joint Genome Institute"/>
            <person name="Lucas S."/>
            <person name="Han J."/>
            <person name="Lapidus A."/>
            <person name="Cheng J.-F."/>
            <person name="Goodwin L."/>
            <person name="Pitluck S."/>
            <person name="Peters L."/>
            <person name="Mikhailova N."/>
            <person name="Chertkov O."/>
            <person name="Teshima H."/>
            <person name="Han C."/>
            <person name="Tapia R."/>
            <person name="Land M."/>
            <person name="Hauser L."/>
            <person name="Kyrpides N."/>
            <person name="Ivanova N."/>
            <person name="Pagani I."/>
            <person name="Berry A."/>
            <person name="Pawlowski K."/>
            <person name="Persson T."/>
            <person name="Vanden Heuvel B."/>
            <person name="Benson D."/>
            <person name="Woyke T."/>
        </authorList>
    </citation>
    <scope>NUCLEOTIDE SEQUENCE [LARGE SCALE GENOMIC DNA]</scope>
    <source>
        <strain evidence="4">4085684</strain>
    </source>
</reference>
<dbReference type="KEGG" id="fsy:FsymDg_4072"/>
<protein>
    <submittedName>
        <fullName evidence="3">Folate-binding protein YgfZ</fullName>
    </submittedName>
</protein>
<organism evidence="3 4">
    <name type="scientific">Candidatus Protofrankia datiscae</name>
    <dbReference type="NCBI Taxonomy" id="2716812"/>
    <lineage>
        <taxon>Bacteria</taxon>
        <taxon>Bacillati</taxon>
        <taxon>Actinomycetota</taxon>
        <taxon>Actinomycetes</taxon>
        <taxon>Frankiales</taxon>
        <taxon>Frankiaceae</taxon>
        <taxon>Protofrankia</taxon>
    </lineage>
</organism>
<keyword evidence="1" id="KW-0809">Transit peptide</keyword>
<accession>F8AW21</accession>
<gene>
    <name evidence="3" type="ordered locus">FsymDg_4072</name>
</gene>
<dbReference type="Gene3D" id="3.30.1360.120">
    <property type="entry name" value="Probable tRNA modification gtpase trme, domain 1"/>
    <property type="match status" value="2"/>
</dbReference>
<dbReference type="Proteomes" id="UP000001549">
    <property type="component" value="Chromosome"/>
</dbReference>
<dbReference type="STRING" id="656024.FsymDg_4072"/>
<dbReference type="RefSeq" id="WP_013875217.1">
    <property type="nucleotide sequence ID" value="NC_015656.1"/>
</dbReference>
<dbReference type="PIRSF" id="PIRSF006487">
    <property type="entry name" value="GcvT"/>
    <property type="match status" value="1"/>
</dbReference>
<dbReference type="HOGENOM" id="CLU_007884_6_0_11"/>
<dbReference type="AlphaFoldDB" id="F8AW21"/>
<dbReference type="GO" id="GO:0016226">
    <property type="term" value="P:iron-sulfur cluster assembly"/>
    <property type="evidence" value="ECO:0007669"/>
    <property type="project" value="TreeGrafter"/>
</dbReference>
<dbReference type="InterPro" id="IPR045179">
    <property type="entry name" value="YgfZ/GcvT"/>
</dbReference>
<dbReference type="SUPFAM" id="SSF103025">
    <property type="entry name" value="Folate-binding domain"/>
    <property type="match status" value="1"/>
</dbReference>
<dbReference type="PANTHER" id="PTHR22602">
    <property type="entry name" value="TRANSFERASE CAF17, MITOCHONDRIAL-RELATED"/>
    <property type="match status" value="1"/>
</dbReference>
<dbReference type="InterPro" id="IPR017703">
    <property type="entry name" value="YgfZ/GCV_T_CS"/>
</dbReference>
<keyword evidence="4" id="KW-1185">Reference proteome</keyword>
<dbReference type="EMBL" id="CP002801">
    <property type="protein sequence ID" value="AEH11343.1"/>
    <property type="molecule type" value="Genomic_DNA"/>
</dbReference>
<feature type="region of interest" description="Disordered" evidence="2">
    <location>
        <begin position="439"/>
        <end position="460"/>
    </location>
</feature>
<feature type="region of interest" description="Disordered" evidence="2">
    <location>
        <begin position="1"/>
        <end position="31"/>
    </location>
</feature>
<dbReference type="InterPro" id="IPR027266">
    <property type="entry name" value="TrmE/GcvT-like"/>
</dbReference>
<evidence type="ECO:0000313" key="3">
    <source>
        <dbReference type="EMBL" id="AEH11343.1"/>
    </source>
</evidence>
<evidence type="ECO:0000256" key="2">
    <source>
        <dbReference type="SAM" id="MobiDB-lite"/>
    </source>
</evidence>
<name>F8AW21_9ACTN</name>
<dbReference type="NCBIfam" id="TIGR03317">
    <property type="entry name" value="ygfZ_signature"/>
    <property type="match status" value="1"/>
</dbReference>
<dbReference type="eggNOG" id="COG0354">
    <property type="taxonomic scope" value="Bacteria"/>
</dbReference>
<proteinExistence type="predicted"/>
<evidence type="ECO:0000256" key="1">
    <source>
        <dbReference type="ARBA" id="ARBA00022946"/>
    </source>
</evidence>